<feature type="compositionally biased region" description="Basic residues" evidence="1">
    <location>
        <begin position="46"/>
        <end position="58"/>
    </location>
</feature>
<gene>
    <name evidence="3" type="ORF">J41TS12_11870</name>
</gene>
<dbReference type="Proteomes" id="UP000681162">
    <property type="component" value="Unassembled WGS sequence"/>
</dbReference>
<organism evidence="3 4">
    <name type="scientific">Paenibacillus antibioticophila</name>
    <dbReference type="NCBI Taxonomy" id="1274374"/>
    <lineage>
        <taxon>Bacteria</taxon>
        <taxon>Bacillati</taxon>
        <taxon>Bacillota</taxon>
        <taxon>Bacilli</taxon>
        <taxon>Bacillales</taxon>
        <taxon>Paenibacillaceae</taxon>
        <taxon>Paenibacillus</taxon>
    </lineage>
</organism>
<sequence>MNLLGKLTLLSIVTLSLAAAPAAVQVSASGEWKPAAETGQDGKKQEHSHKHGHHRPVHGGHIVKDTAELLGIKPQALVEELKQGKTLLEIVQSSKGWTEEQYVQKLTESADSHMAKAQAEGKLSAEDAARLKERLPGKLKRIINRTWNQTAPGHPALDYKQNQINWTEPQQK</sequence>
<feature type="region of interest" description="Disordered" evidence="1">
    <location>
        <begin position="31"/>
        <end position="60"/>
    </location>
</feature>
<keyword evidence="2" id="KW-0732">Signal</keyword>
<name>A0A920CDX3_9BACL</name>
<dbReference type="AlphaFoldDB" id="A0A920CDX3"/>
<feature type="chain" id="PRO_5038385859" evidence="2">
    <location>
        <begin position="19"/>
        <end position="172"/>
    </location>
</feature>
<proteinExistence type="predicted"/>
<feature type="signal peptide" evidence="2">
    <location>
        <begin position="1"/>
        <end position="18"/>
    </location>
</feature>
<evidence type="ECO:0000256" key="1">
    <source>
        <dbReference type="SAM" id="MobiDB-lite"/>
    </source>
</evidence>
<dbReference type="RefSeq" id="WP_212938658.1">
    <property type="nucleotide sequence ID" value="NZ_BORR01000003.1"/>
</dbReference>
<keyword evidence="4" id="KW-1185">Reference proteome</keyword>
<evidence type="ECO:0000313" key="3">
    <source>
        <dbReference type="EMBL" id="GIO36326.1"/>
    </source>
</evidence>
<evidence type="ECO:0000313" key="4">
    <source>
        <dbReference type="Proteomes" id="UP000681162"/>
    </source>
</evidence>
<dbReference type="EMBL" id="BORR01000003">
    <property type="protein sequence ID" value="GIO36326.1"/>
    <property type="molecule type" value="Genomic_DNA"/>
</dbReference>
<evidence type="ECO:0000256" key="2">
    <source>
        <dbReference type="SAM" id="SignalP"/>
    </source>
</evidence>
<reference evidence="3 4" key="1">
    <citation type="submission" date="2021-03" db="EMBL/GenBank/DDBJ databases">
        <title>Antimicrobial resistance genes in bacteria isolated from Japanese honey, and their potential for conferring macrolide and lincosamide resistance in the American foulbrood pathogen Paenibacillus larvae.</title>
        <authorList>
            <person name="Okamoto M."/>
            <person name="Kumagai M."/>
            <person name="Kanamori H."/>
            <person name="Takamatsu D."/>
        </authorList>
    </citation>
    <scope>NUCLEOTIDE SEQUENCE [LARGE SCALE GENOMIC DNA]</scope>
    <source>
        <strain evidence="3 4">J41TS12</strain>
    </source>
</reference>
<accession>A0A920CDX3</accession>
<protein>
    <submittedName>
        <fullName evidence="3">Uncharacterized protein</fullName>
    </submittedName>
</protein>
<comment type="caution">
    <text evidence="3">The sequence shown here is derived from an EMBL/GenBank/DDBJ whole genome shotgun (WGS) entry which is preliminary data.</text>
</comment>